<organism evidence="8 9">
    <name type="scientific">Scopulibacillus cellulosilyticus</name>
    <dbReference type="NCBI Taxonomy" id="2665665"/>
    <lineage>
        <taxon>Bacteria</taxon>
        <taxon>Bacillati</taxon>
        <taxon>Bacillota</taxon>
        <taxon>Bacilli</taxon>
        <taxon>Bacillales</taxon>
        <taxon>Sporolactobacillaceae</taxon>
        <taxon>Scopulibacillus</taxon>
    </lineage>
</organism>
<evidence type="ECO:0000256" key="4">
    <source>
        <dbReference type="ARBA" id="ARBA00022989"/>
    </source>
</evidence>
<dbReference type="EMBL" id="JBHTCO010000017">
    <property type="protein sequence ID" value="MFC7393917.1"/>
    <property type="molecule type" value="Genomic_DNA"/>
</dbReference>
<feature type="transmembrane region" description="Helical" evidence="6">
    <location>
        <begin position="51"/>
        <end position="75"/>
    </location>
</feature>
<evidence type="ECO:0000313" key="8">
    <source>
        <dbReference type="EMBL" id="MFC7393917.1"/>
    </source>
</evidence>
<comment type="caution">
    <text evidence="8">The sequence shown here is derived from an EMBL/GenBank/DDBJ whole genome shotgun (WGS) entry which is preliminary data.</text>
</comment>
<evidence type="ECO:0000313" key="9">
    <source>
        <dbReference type="Proteomes" id="UP001596505"/>
    </source>
</evidence>
<feature type="transmembrane region" description="Helical" evidence="6">
    <location>
        <begin position="162"/>
        <end position="193"/>
    </location>
</feature>
<protein>
    <submittedName>
        <fullName evidence="8">ABC transporter permease</fullName>
    </submittedName>
</protein>
<feature type="transmembrane region" description="Helical" evidence="6">
    <location>
        <begin position="213"/>
        <end position="235"/>
    </location>
</feature>
<keyword evidence="9" id="KW-1185">Reference proteome</keyword>
<evidence type="ECO:0000256" key="5">
    <source>
        <dbReference type="ARBA" id="ARBA00023136"/>
    </source>
</evidence>
<feature type="domain" description="ABC-2 type transporter transmembrane" evidence="7">
    <location>
        <begin position="3"/>
        <end position="204"/>
    </location>
</feature>
<name>A0ABW2PWZ1_9BACL</name>
<gene>
    <name evidence="8" type="ORF">ACFQRG_13230</name>
</gene>
<evidence type="ECO:0000256" key="3">
    <source>
        <dbReference type="ARBA" id="ARBA00022692"/>
    </source>
</evidence>
<keyword evidence="4 6" id="KW-1133">Transmembrane helix</keyword>
<evidence type="ECO:0000256" key="1">
    <source>
        <dbReference type="ARBA" id="ARBA00004651"/>
    </source>
</evidence>
<dbReference type="RefSeq" id="WP_380966734.1">
    <property type="nucleotide sequence ID" value="NZ_JBHTCO010000017.1"/>
</dbReference>
<comment type="subcellular location">
    <subcellularLocation>
        <location evidence="1">Cell membrane</location>
        <topology evidence="1">Multi-pass membrane protein</topology>
    </subcellularLocation>
</comment>
<dbReference type="InterPro" id="IPR013525">
    <property type="entry name" value="ABC2_TM"/>
</dbReference>
<feature type="transmembrane region" description="Helical" evidence="6">
    <location>
        <begin position="96"/>
        <end position="123"/>
    </location>
</feature>
<evidence type="ECO:0000259" key="7">
    <source>
        <dbReference type="Pfam" id="PF01061"/>
    </source>
</evidence>
<keyword evidence="3 6" id="KW-0812">Transmembrane</keyword>
<evidence type="ECO:0000256" key="6">
    <source>
        <dbReference type="SAM" id="Phobius"/>
    </source>
</evidence>
<keyword evidence="5 6" id="KW-0472">Membrane</keyword>
<keyword evidence="2" id="KW-1003">Cell membrane</keyword>
<dbReference type="Proteomes" id="UP001596505">
    <property type="component" value="Unassembled WGS sequence"/>
</dbReference>
<feature type="transmembrane region" description="Helical" evidence="6">
    <location>
        <begin position="21"/>
        <end position="39"/>
    </location>
</feature>
<reference evidence="9" key="1">
    <citation type="journal article" date="2019" name="Int. J. Syst. Evol. Microbiol.">
        <title>The Global Catalogue of Microorganisms (GCM) 10K type strain sequencing project: providing services to taxonomists for standard genome sequencing and annotation.</title>
        <authorList>
            <consortium name="The Broad Institute Genomics Platform"/>
            <consortium name="The Broad Institute Genome Sequencing Center for Infectious Disease"/>
            <person name="Wu L."/>
            <person name="Ma J."/>
        </authorList>
    </citation>
    <scope>NUCLEOTIDE SEQUENCE [LARGE SCALE GENOMIC DNA]</scope>
    <source>
        <strain evidence="9">CGMCC 1.16305</strain>
    </source>
</reference>
<evidence type="ECO:0000256" key="2">
    <source>
        <dbReference type="ARBA" id="ARBA00022475"/>
    </source>
</evidence>
<dbReference type="InterPro" id="IPR051449">
    <property type="entry name" value="ABC-2_transporter_component"/>
</dbReference>
<dbReference type="PANTHER" id="PTHR30294">
    <property type="entry name" value="MEMBRANE COMPONENT OF ABC TRANSPORTER YHHJ-RELATED"/>
    <property type="match status" value="1"/>
</dbReference>
<dbReference type="PANTHER" id="PTHR30294:SF38">
    <property type="entry name" value="TRANSPORT PERMEASE PROTEIN"/>
    <property type="match status" value="1"/>
</dbReference>
<sequence length="241" mass="27368">MATKAILKRQLIQITHDIWTLILLIIAPLLVIFFSNVFYLNHIKPHTAQWFFQSGSLLCVLSFIFPCLTAAIAMLRDKKLGTLELTLMAPVTRGQVILGYLIGIGIIFAAQTLILLLFSIFIFHWSFSWTFILLYILLLIESITAIEIGLFIAACAKNPLKIFLYMTVIIILQIINWGQTAGWLPVISIIIPVNYSVDSVTSMFLHGYILSGFFLNIAALIVFCLLFFTLNIWVLQKIRRV</sequence>
<proteinExistence type="predicted"/>
<feature type="transmembrane region" description="Helical" evidence="6">
    <location>
        <begin position="129"/>
        <end position="155"/>
    </location>
</feature>
<dbReference type="Pfam" id="PF01061">
    <property type="entry name" value="ABC2_membrane"/>
    <property type="match status" value="1"/>
</dbReference>
<accession>A0ABW2PWZ1</accession>